<keyword evidence="3" id="KW-1185">Reference proteome</keyword>
<name>A0A419S3V2_9SPHI</name>
<dbReference type="InterPro" id="IPR018490">
    <property type="entry name" value="cNMP-bd_dom_sf"/>
</dbReference>
<dbReference type="RefSeq" id="WP_120182317.1">
    <property type="nucleotide sequence ID" value="NZ_MBTA01000026.1"/>
</dbReference>
<reference evidence="2 3" key="1">
    <citation type="submission" date="2016-07" db="EMBL/GenBank/DDBJ databases">
        <title>Genome of Pelobium manganitolerans.</title>
        <authorList>
            <person name="Wu S."/>
            <person name="Wang G."/>
        </authorList>
    </citation>
    <scope>NUCLEOTIDE SEQUENCE [LARGE SCALE GENOMIC DNA]</scope>
    <source>
        <strain evidence="2 3">YS-25</strain>
    </source>
</reference>
<feature type="domain" description="Cyclic nucleotide-binding" evidence="1">
    <location>
        <begin position="33"/>
        <end position="114"/>
    </location>
</feature>
<sequence length="196" mass="22667">MNTFTLKSYLTSNLGINEVDLNELTKNFKSKLVKKDEFLLRANEYCKQSFFVESGLLRQFSVDSKGKEHIISFAPENWFVTDRESSYFNQPSVYYIQALEASRVVLLDENQLQTIGGSIPSFAEFNNKLLHNHIRVLQSRINSLLGDTAEERYLKFIKTYPDVTLRVPLTMIASYLGITPESLSRLRRDLALRKTR</sequence>
<evidence type="ECO:0000259" key="1">
    <source>
        <dbReference type="Pfam" id="PF00027"/>
    </source>
</evidence>
<evidence type="ECO:0000313" key="2">
    <source>
        <dbReference type="EMBL" id="RKD14316.1"/>
    </source>
</evidence>
<dbReference type="Pfam" id="PF00027">
    <property type="entry name" value="cNMP_binding"/>
    <property type="match status" value="1"/>
</dbReference>
<comment type="caution">
    <text evidence="2">The sequence shown here is derived from an EMBL/GenBank/DDBJ whole genome shotgun (WGS) entry which is preliminary data.</text>
</comment>
<dbReference type="InterPro" id="IPR014710">
    <property type="entry name" value="RmlC-like_jellyroll"/>
</dbReference>
<dbReference type="Gene3D" id="2.60.120.10">
    <property type="entry name" value="Jelly Rolls"/>
    <property type="match status" value="1"/>
</dbReference>
<accession>A0A419S3V2</accession>
<dbReference type="EMBL" id="MBTA01000026">
    <property type="protein sequence ID" value="RKD14316.1"/>
    <property type="molecule type" value="Genomic_DNA"/>
</dbReference>
<dbReference type="Gene3D" id="1.10.10.10">
    <property type="entry name" value="Winged helix-like DNA-binding domain superfamily/Winged helix DNA-binding domain"/>
    <property type="match status" value="1"/>
</dbReference>
<dbReference type="AlphaFoldDB" id="A0A419S3V2"/>
<protein>
    <submittedName>
        <fullName evidence="2">Cyclic nucleotide-binding protein</fullName>
    </submittedName>
</protein>
<proteinExistence type="predicted"/>
<gene>
    <name evidence="2" type="ORF">BCY91_07465</name>
</gene>
<organism evidence="2 3">
    <name type="scientific">Pelobium manganitolerans</name>
    <dbReference type="NCBI Taxonomy" id="1842495"/>
    <lineage>
        <taxon>Bacteria</taxon>
        <taxon>Pseudomonadati</taxon>
        <taxon>Bacteroidota</taxon>
        <taxon>Sphingobacteriia</taxon>
        <taxon>Sphingobacteriales</taxon>
        <taxon>Sphingobacteriaceae</taxon>
        <taxon>Pelobium</taxon>
    </lineage>
</organism>
<dbReference type="OrthoDB" id="1092431at2"/>
<dbReference type="InterPro" id="IPR000595">
    <property type="entry name" value="cNMP-bd_dom"/>
</dbReference>
<dbReference type="Proteomes" id="UP000283433">
    <property type="component" value="Unassembled WGS sequence"/>
</dbReference>
<dbReference type="SUPFAM" id="SSF51206">
    <property type="entry name" value="cAMP-binding domain-like"/>
    <property type="match status" value="1"/>
</dbReference>
<evidence type="ECO:0000313" key="3">
    <source>
        <dbReference type="Proteomes" id="UP000283433"/>
    </source>
</evidence>
<dbReference type="InterPro" id="IPR036388">
    <property type="entry name" value="WH-like_DNA-bd_sf"/>
</dbReference>
<dbReference type="CDD" id="cd00038">
    <property type="entry name" value="CAP_ED"/>
    <property type="match status" value="1"/>
</dbReference>